<evidence type="ECO:0000259" key="2">
    <source>
        <dbReference type="PROSITE" id="PS51002"/>
    </source>
</evidence>
<dbReference type="GO" id="GO:0016491">
    <property type="term" value="F:oxidoreductase activity"/>
    <property type="evidence" value="ECO:0007669"/>
    <property type="project" value="InterPro"/>
</dbReference>
<dbReference type="Pfam" id="PF00033">
    <property type="entry name" value="Cytochrome_B"/>
    <property type="match status" value="1"/>
</dbReference>
<reference evidence="3" key="1">
    <citation type="submission" date="2017-07" db="EMBL/GenBank/DDBJ databases">
        <title>The cable genome - Insights into the physiology and evolution of filamentous bacteria capable of sulfide oxidation via long distance electron transfer.</title>
        <authorList>
            <person name="Thorup C."/>
            <person name="Bjerg J.T."/>
            <person name="Schreiber L."/>
            <person name="Nielsen L.P."/>
            <person name="Kjeldsen K.U."/>
            <person name="Boesen T."/>
            <person name="Boggild A."/>
            <person name="Meysman F."/>
            <person name="Geelhoed J."/>
            <person name="Schramm A."/>
        </authorList>
    </citation>
    <scope>NUCLEOTIDE SEQUENCE [LARGE SCALE GENOMIC DNA]</scope>
    <source>
        <strain evidence="3">GS</strain>
    </source>
</reference>
<feature type="transmembrane region" description="Helical" evidence="1">
    <location>
        <begin position="153"/>
        <end position="171"/>
    </location>
</feature>
<dbReference type="SUPFAM" id="SSF81342">
    <property type="entry name" value="Transmembrane di-heme cytochromes"/>
    <property type="match status" value="1"/>
</dbReference>
<protein>
    <submittedName>
        <fullName evidence="3">Ubiquinol-cytochrome c reductase cytochrome b subunit</fullName>
    </submittedName>
</protein>
<dbReference type="PANTHER" id="PTHR19271:SF16">
    <property type="entry name" value="CYTOCHROME B"/>
    <property type="match status" value="1"/>
</dbReference>
<dbReference type="EMBL" id="NQJD01000003">
    <property type="protein sequence ID" value="TAA75873.1"/>
    <property type="molecule type" value="Genomic_DNA"/>
</dbReference>
<keyword evidence="1" id="KW-0472">Membrane</keyword>
<feature type="transmembrane region" description="Helical" evidence="1">
    <location>
        <begin position="183"/>
        <end position="201"/>
    </location>
</feature>
<dbReference type="Gene3D" id="1.20.810.10">
    <property type="entry name" value="Cytochrome Bc1 Complex, Chain C"/>
    <property type="match status" value="1"/>
</dbReference>
<feature type="transmembrane region" description="Helical" evidence="1">
    <location>
        <begin position="229"/>
        <end position="249"/>
    </location>
</feature>
<feature type="transmembrane region" description="Helical" evidence="1">
    <location>
        <begin position="12"/>
        <end position="34"/>
    </location>
</feature>
<evidence type="ECO:0000256" key="1">
    <source>
        <dbReference type="SAM" id="Phobius"/>
    </source>
</evidence>
<evidence type="ECO:0000313" key="4">
    <source>
        <dbReference type="Proteomes" id="UP000316238"/>
    </source>
</evidence>
<dbReference type="InterPro" id="IPR027387">
    <property type="entry name" value="Cytb/b6-like_sf"/>
</dbReference>
<organism evidence="3 4">
    <name type="scientific">Candidatus Electronema aureum</name>
    <dbReference type="NCBI Taxonomy" id="2005002"/>
    <lineage>
        <taxon>Bacteria</taxon>
        <taxon>Pseudomonadati</taxon>
        <taxon>Thermodesulfobacteriota</taxon>
        <taxon>Desulfobulbia</taxon>
        <taxon>Desulfobulbales</taxon>
        <taxon>Desulfobulbaceae</taxon>
        <taxon>Candidatus Electronema</taxon>
    </lineage>
</organism>
<name>A0A521G4F4_9BACT</name>
<dbReference type="InterPro" id="IPR016174">
    <property type="entry name" value="Di-haem_cyt_TM"/>
</dbReference>
<dbReference type="Proteomes" id="UP000316238">
    <property type="component" value="Unassembled WGS sequence"/>
</dbReference>
<feature type="transmembrane region" description="Helical" evidence="1">
    <location>
        <begin position="91"/>
        <end position="111"/>
    </location>
</feature>
<keyword evidence="4" id="KW-1185">Reference proteome</keyword>
<dbReference type="PROSITE" id="PS51002">
    <property type="entry name" value="CYTB_NTER"/>
    <property type="match status" value="1"/>
</dbReference>
<dbReference type="PANTHER" id="PTHR19271">
    <property type="entry name" value="CYTOCHROME B"/>
    <property type="match status" value="1"/>
</dbReference>
<feature type="transmembrane region" description="Helical" evidence="1">
    <location>
        <begin position="54"/>
        <end position="79"/>
    </location>
</feature>
<dbReference type="GO" id="GO:0022904">
    <property type="term" value="P:respiratory electron transport chain"/>
    <property type="evidence" value="ECO:0007669"/>
    <property type="project" value="InterPro"/>
</dbReference>
<keyword evidence="1" id="KW-0812">Transmembrane</keyword>
<dbReference type="InterPro" id="IPR005797">
    <property type="entry name" value="Cyt_b/b6_N"/>
</dbReference>
<sequence>MAVKNWLFSIRWGGHTLISLYISVLSGLVLGLQYNPAEPFYSTATLQLAVPFGFFWRSLHYCSSQAFFLLLLVHLVLVIWQNTAQFSRTEWLRLSAVAPVALLLLFTGYILRGDATGDAAGAISENIVLSIPLFGKPLNKLLFDISAAGLRKVYLHHIIGLMLLGGFCVWPHLRRYTTLWRNHLPLVLLILAAAVGLKIPLEPERFGLLHIAGPWFFIGMQELLRYLPAFWAGIFVPAVLTIPLLLLPAEGKVRRWCLLFIAVWLLGYSVLSGFGWTML</sequence>
<feature type="domain" description="Cytochrome b/b6 N-terminal region profile" evidence="2">
    <location>
        <begin position="1"/>
        <end position="201"/>
    </location>
</feature>
<accession>A0A521G4F4</accession>
<dbReference type="AlphaFoldDB" id="A0A521G4F4"/>
<proteinExistence type="predicted"/>
<gene>
    <name evidence="3" type="ORF">CDV28_103112</name>
</gene>
<feature type="transmembrane region" description="Helical" evidence="1">
    <location>
        <begin position="256"/>
        <end position="276"/>
    </location>
</feature>
<evidence type="ECO:0000313" key="3">
    <source>
        <dbReference type="EMBL" id="TAA75873.1"/>
    </source>
</evidence>
<comment type="caution">
    <text evidence="3">The sequence shown here is derived from an EMBL/GenBank/DDBJ whole genome shotgun (WGS) entry which is preliminary data.</text>
</comment>
<dbReference type="GO" id="GO:0009055">
    <property type="term" value="F:electron transfer activity"/>
    <property type="evidence" value="ECO:0007669"/>
    <property type="project" value="InterPro"/>
</dbReference>
<keyword evidence="1" id="KW-1133">Transmembrane helix</keyword>
<dbReference type="GO" id="GO:0016020">
    <property type="term" value="C:membrane"/>
    <property type="evidence" value="ECO:0007669"/>
    <property type="project" value="InterPro"/>
</dbReference>